<feature type="compositionally biased region" description="Acidic residues" evidence="1">
    <location>
        <begin position="80"/>
        <end position="98"/>
    </location>
</feature>
<dbReference type="eggNOG" id="ENOG502N601">
    <property type="taxonomic scope" value="Archaea"/>
</dbReference>
<dbReference type="AlphaFoldDB" id="E7QYC9"/>
<dbReference type="Proteomes" id="UP000184203">
    <property type="component" value="Unassembled WGS sequence"/>
</dbReference>
<evidence type="ECO:0000313" key="3">
    <source>
        <dbReference type="EMBL" id="SHL68212.1"/>
    </source>
</evidence>
<reference evidence="5" key="2">
    <citation type="submission" date="2016-11" db="EMBL/GenBank/DDBJ databases">
        <authorList>
            <person name="Varghese N."/>
            <person name="Submissions S."/>
        </authorList>
    </citation>
    <scope>NUCLEOTIDE SEQUENCE [LARGE SCALE GENOMIC DNA]</scope>
    <source>
        <strain evidence="5">DX253</strain>
    </source>
</reference>
<evidence type="ECO:0000313" key="4">
    <source>
        <dbReference type="Proteomes" id="UP000003751"/>
    </source>
</evidence>
<sequence>MAVTPVETVPPDADADTDARRESPEPGDPTIDGSTDLDEDDSPEVDVQSEADVEEAAEEEVDEEDPTIDEVDLSSMDFGFEGDDTDGQDEADGDEATTEGETQTSASGSSPMEVSGEKSETIETAVNEGYARLLVTGLDDEERKAELEQEFAEVFAAFRLGSAASSFADEYLFSPGEDIDPKWALLASVCVCTAFGAWMRPDSDEQFSNLTSAVRGLLGTGGDA</sequence>
<accession>E7QYC9</accession>
<evidence type="ECO:0000256" key="1">
    <source>
        <dbReference type="SAM" id="MobiDB-lite"/>
    </source>
</evidence>
<dbReference type="Proteomes" id="UP000003751">
    <property type="component" value="Unassembled WGS sequence"/>
</dbReference>
<name>E7QYC9_HALPU</name>
<organism evidence="2 4">
    <name type="scientific">Haladaptatus paucihalophilus DX253</name>
    <dbReference type="NCBI Taxonomy" id="797209"/>
    <lineage>
        <taxon>Archaea</taxon>
        <taxon>Methanobacteriati</taxon>
        <taxon>Methanobacteriota</taxon>
        <taxon>Stenosarchaea group</taxon>
        <taxon>Halobacteria</taxon>
        <taxon>Halobacteriales</taxon>
        <taxon>Haladaptataceae</taxon>
        <taxon>Haladaptatus</taxon>
    </lineage>
</organism>
<dbReference type="OrthoDB" id="384012at2157"/>
<feature type="compositionally biased region" description="Acidic residues" evidence="1">
    <location>
        <begin position="35"/>
        <end position="72"/>
    </location>
</feature>
<reference evidence="3" key="3">
    <citation type="submission" date="2016-11" db="EMBL/GenBank/DDBJ databases">
        <authorList>
            <person name="Jaros S."/>
            <person name="Januszkiewicz K."/>
            <person name="Wedrychowicz H."/>
        </authorList>
    </citation>
    <scope>NUCLEOTIDE SEQUENCE [LARGE SCALE GENOMIC DNA]</scope>
    <source>
        <strain evidence="3">DX253</strain>
    </source>
</reference>
<dbReference type="RefSeq" id="WP_007982543.1">
    <property type="nucleotide sequence ID" value="NZ_AEMG01000027.1"/>
</dbReference>
<keyword evidence="5" id="KW-1185">Reference proteome</keyword>
<protein>
    <submittedName>
        <fullName evidence="2">Uncharacterized protein</fullName>
    </submittedName>
</protein>
<feature type="region of interest" description="Disordered" evidence="1">
    <location>
        <begin position="1"/>
        <end position="120"/>
    </location>
</feature>
<dbReference type="EMBL" id="AEMG01000027">
    <property type="protein sequence ID" value="EFW90454.1"/>
    <property type="molecule type" value="Genomic_DNA"/>
</dbReference>
<feature type="compositionally biased region" description="Polar residues" evidence="1">
    <location>
        <begin position="99"/>
        <end position="112"/>
    </location>
</feature>
<dbReference type="STRING" id="797209.GCA_000376445_02148"/>
<reference evidence="2 4" key="1">
    <citation type="journal article" date="2014" name="ISME J.">
        <title>Trehalose/2-sulfotrehalose biosynthesis and glycine-betaine uptake are widely spread mechanisms for osmoadaptation in the Halobacteriales.</title>
        <authorList>
            <person name="Youssef N.H."/>
            <person name="Savage-Ashlock K.N."/>
            <person name="McCully A.L."/>
            <person name="Luedtke B."/>
            <person name="Shaw E.I."/>
            <person name="Hoff W.D."/>
            <person name="Elshahed M.S."/>
        </authorList>
    </citation>
    <scope>NUCLEOTIDE SEQUENCE [LARGE SCALE GENOMIC DNA]</scope>
    <source>
        <strain evidence="2 4">DX253</strain>
    </source>
</reference>
<dbReference type="PATRIC" id="fig|797209.4.peg.3735"/>
<evidence type="ECO:0000313" key="2">
    <source>
        <dbReference type="EMBL" id="EFW90454.1"/>
    </source>
</evidence>
<dbReference type="EMBL" id="FRAN01000011">
    <property type="protein sequence ID" value="SHL68212.1"/>
    <property type="molecule type" value="Genomic_DNA"/>
</dbReference>
<gene>
    <name evidence="3" type="ORF">SAMN05444342_4398</name>
    <name evidence="2" type="ORF">ZOD2009_19098</name>
</gene>
<evidence type="ECO:0000313" key="5">
    <source>
        <dbReference type="Proteomes" id="UP000184203"/>
    </source>
</evidence>
<proteinExistence type="predicted"/>